<dbReference type="Gene3D" id="2.10.25.10">
    <property type="entry name" value="Laminin"/>
    <property type="match status" value="2"/>
</dbReference>
<dbReference type="GO" id="GO:0005524">
    <property type="term" value="F:ATP binding"/>
    <property type="evidence" value="ECO:0007669"/>
    <property type="project" value="UniProtKB-UniRule"/>
</dbReference>
<evidence type="ECO:0000256" key="9">
    <source>
        <dbReference type="ARBA" id="ARBA00022741"/>
    </source>
</evidence>
<keyword evidence="13 20" id="KW-0472">Membrane</keyword>
<dbReference type="EMBL" id="JBAMMX010000014">
    <property type="protein sequence ID" value="KAK6927731.1"/>
    <property type="molecule type" value="Genomic_DNA"/>
</dbReference>
<keyword evidence="15" id="KW-0325">Glycoprotein</keyword>
<dbReference type="GO" id="GO:0005509">
    <property type="term" value="F:calcium ion binding"/>
    <property type="evidence" value="ECO:0007669"/>
    <property type="project" value="InterPro"/>
</dbReference>
<dbReference type="InterPro" id="IPR000719">
    <property type="entry name" value="Prot_kinase_dom"/>
</dbReference>
<keyword evidence="3" id="KW-0245">EGF-like domain</keyword>
<evidence type="ECO:0000256" key="16">
    <source>
        <dbReference type="ARBA" id="ARBA00047558"/>
    </source>
</evidence>
<feature type="domain" description="Protein kinase" evidence="22">
    <location>
        <begin position="420"/>
        <end position="703"/>
    </location>
</feature>
<dbReference type="InterPro" id="IPR049883">
    <property type="entry name" value="NOTCH1_EGF-like"/>
</dbReference>
<evidence type="ECO:0000256" key="12">
    <source>
        <dbReference type="ARBA" id="ARBA00022989"/>
    </source>
</evidence>
<dbReference type="GO" id="GO:0005886">
    <property type="term" value="C:plasma membrane"/>
    <property type="evidence" value="ECO:0007669"/>
    <property type="project" value="TreeGrafter"/>
</dbReference>
<dbReference type="Gene3D" id="1.10.510.10">
    <property type="entry name" value="Transferase(Phosphotransferase) domain 1"/>
    <property type="match status" value="1"/>
</dbReference>
<evidence type="ECO:0000256" key="15">
    <source>
        <dbReference type="ARBA" id="ARBA00023180"/>
    </source>
</evidence>
<dbReference type="SMART" id="SM00220">
    <property type="entry name" value="S_TKc"/>
    <property type="match status" value="1"/>
</dbReference>
<comment type="subcellular location">
    <subcellularLocation>
        <location evidence="1">Membrane</location>
        <topology evidence="1">Single-pass type I membrane protein</topology>
    </subcellularLocation>
</comment>
<keyword evidence="24" id="KW-1185">Reference proteome</keyword>
<dbReference type="PANTHER" id="PTHR27005">
    <property type="entry name" value="WALL-ASSOCIATED RECEPTOR KINASE-LIKE 21"/>
    <property type="match status" value="1"/>
</dbReference>
<keyword evidence="7 21" id="KW-0732">Signal</keyword>
<keyword evidence="14" id="KW-1015">Disulfide bond</keyword>
<evidence type="ECO:0000256" key="21">
    <source>
        <dbReference type="SAM" id="SignalP"/>
    </source>
</evidence>
<evidence type="ECO:0000256" key="3">
    <source>
        <dbReference type="ARBA" id="ARBA00022536"/>
    </source>
</evidence>
<comment type="caution">
    <text evidence="23">The sequence shown here is derived from an EMBL/GenBank/DDBJ whole genome shotgun (WGS) entry which is preliminary data.</text>
</comment>
<dbReference type="InterPro" id="IPR025287">
    <property type="entry name" value="WAK_GUB"/>
</dbReference>
<dbReference type="GO" id="GO:0004674">
    <property type="term" value="F:protein serine/threonine kinase activity"/>
    <property type="evidence" value="ECO:0007669"/>
    <property type="project" value="UniProtKB-KW"/>
</dbReference>
<dbReference type="InterPro" id="IPR017441">
    <property type="entry name" value="Protein_kinase_ATP_BS"/>
</dbReference>
<comment type="catalytic activity">
    <reaction evidence="16">
        <text>L-seryl-[protein] + ATP = O-phospho-L-seryl-[protein] + ADP + H(+)</text>
        <dbReference type="Rhea" id="RHEA:17989"/>
        <dbReference type="Rhea" id="RHEA-COMP:9863"/>
        <dbReference type="Rhea" id="RHEA-COMP:11604"/>
        <dbReference type="ChEBI" id="CHEBI:15378"/>
        <dbReference type="ChEBI" id="CHEBI:29999"/>
        <dbReference type="ChEBI" id="CHEBI:30616"/>
        <dbReference type="ChEBI" id="CHEBI:83421"/>
        <dbReference type="ChEBI" id="CHEBI:456216"/>
    </reaction>
</comment>
<evidence type="ECO:0000256" key="18">
    <source>
        <dbReference type="ARBA" id="ARBA00058961"/>
    </source>
</evidence>
<keyword evidence="11 19" id="KW-0067">ATP-binding</keyword>
<evidence type="ECO:0000256" key="1">
    <source>
        <dbReference type="ARBA" id="ARBA00004479"/>
    </source>
</evidence>
<evidence type="ECO:0000256" key="17">
    <source>
        <dbReference type="ARBA" id="ARBA00047951"/>
    </source>
</evidence>
<dbReference type="Pfam" id="PF07714">
    <property type="entry name" value="PK_Tyr_Ser-Thr"/>
    <property type="match status" value="1"/>
</dbReference>
<keyword evidence="12 20" id="KW-1133">Transmembrane helix</keyword>
<keyword evidence="8" id="KW-0677">Repeat</keyword>
<dbReference type="InterPro" id="IPR011009">
    <property type="entry name" value="Kinase-like_dom_sf"/>
</dbReference>
<dbReference type="InterPro" id="IPR001245">
    <property type="entry name" value="Ser-Thr/Tyr_kinase_cat_dom"/>
</dbReference>
<dbReference type="PROSITE" id="PS00010">
    <property type="entry name" value="ASX_HYDROXYL"/>
    <property type="match status" value="1"/>
</dbReference>
<evidence type="ECO:0000313" key="24">
    <source>
        <dbReference type="Proteomes" id="UP001370490"/>
    </source>
</evidence>
<feature type="chain" id="PRO_5042813996" evidence="21">
    <location>
        <begin position="20"/>
        <end position="751"/>
    </location>
</feature>
<dbReference type="InterPro" id="IPR045274">
    <property type="entry name" value="WAK-like"/>
</dbReference>
<evidence type="ECO:0000256" key="4">
    <source>
        <dbReference type="ARBA" id="ARBA00022553"/>
    </source>
</evidence>
<dbReference type="FunFam" id="2.10.25.10:FF:000038">
    <property type="entry name" value="Fibrillin 2"/>
    <property type="match status" value="1"/>
</dbReference>
<feature type="transmembrane region" description="Helical" evidence="20">
    <location>
        <begin position="348"/>
        <end position="370"/>
    </location>
</feature>
<proteinExistence type="predicted"/>
<dbReference type="PANTHER" id="PTHR27005:SF283">
    <property type="entry name" value="OS02G0633066 PROTEIN"/>
    <property type="match status" value="1"/>
</dbReference>
<keyword evidence="9 19" id="KW-0547">Nucleotide-binding</keyword>
<evidence type="ECO:0000256" key="20">
    <source>
        <dbReference type="SAM" id="Phobius"/>
    </source>
</evidence>
<dbReference type="Proteomes" id="UP001370490">
    <property type="component" value="Unassembled WGS sequence"/>
</dbReference>
<evidence type="ECO:0000256" key="10">
    <source>
        <dbReference type="ARBA" id="ARBA00022777"/>
    </source>
</evidence>
<dbReference type="FunFam" id="1.10.510.10:FF:000084">
    <property type="entry name" value="Wall-associated receptor kinase 2"/>
    <property type="match status" value="1"/>
</dbReference>
<dbReference type="SUPFAM" id="SSF57196">
    <property type="entry name" value="EGF/Laminin"/>
    <property type="match status" value="1"/>
</dbReference>
<keyword evidence="5" id="KW-0808">Transferase</keyword>
<dbReference type="PROSITE" id="PS00107">
    <property type="entry name" value="PROTEIN_KINASE_ATP"/>
    <property type="match status" value="1"/>
</dbReference>
<dbReference type="CDD" id="cd14066">
    <property type="entry name" value="STKc_IRAK"/>
    <property type="match status" value="1"/>
</dbReference>
<evidence type="ECO:0000256" key="11">
    <source>
        <dbReference type="ARBA" id="ARBA00022840"/>
    </source>
</evidence>
<evidence type="ECO:0000256" key="13">
    <source>
        <dbReference type="ARBA" id="ARBA00023136"/>
    </source>
</evidence>
<protein>
    <submittedName>
        <fullName evidence="23">Protein kinase domain</fullName>
    </submittedName>
</protein>
<feature type="binding site" evidence="19">
    <location>
        <position position="449"/>
    </location>
    <ligand>
        <name>ATP</name>
        <dbReference type="ChEBI" id="CHEBI:30616"/>
    </ligand>
</feature>
<reference evidence="23 24" key="1">
    <citation type="submission" date="2023-12" db="EMBL/GenBank/DDBJ databases">
        <title>A high-quality genome assembly for Dillenia turbinata (Dilleniales).</title>
        <authorList>
            <person name="Chanderbali A."/>
        </authorList>
    </citation>
    <scope>NUCLEOTIDE SEQUENCE [LARGE SCALE GENOMIC DNA]</scope>
    <source>
        <strain evidence="23">LSX21</strain>
        <tissue evidence="23">Leaf</tissue>
    </source>
</reference>
<sequence length="751" mass="84435">MFLLFSFLLTLPLSSTTSASTDHTNQMPMALPGCPHKCGNLTVPYPFGIITDLDGEGDHRCYKHDMGLACNHSFNPPKLFLGTGNVEVLNISLEGYMRINNWITRECYDKNGSLTYRKGSWIDLKGYPLTFSDTRNLFMAVGCDTEAFINVEKGLEYTGGCITICTSLNTILEGSCSGIGCCQTSIPKGLKNFSAELKSFRKHSQVWSFNPCSFAFLGEKEMFQFSREDLSDFHGRKRFPAVLDWGIGKNSCQVVKERHQKSYACGQNTYCSDSRNGPGYLCFCKKGFTGNPYLPLGCQDIDECAEGTHQCEEICTNTPGSYRCSCRHGMLAEEDGHICIRNIPIIKITLASSIVLIFIILVGSWLYWALKKRRMMRLKMKFFKKNGGLFLQQRLSGRDVPRGSMKIFTSEEIEKATDNYDSNRIIGKGGYGMVYKGILPDKTIVAIKKSKVIDESQIEQFINEVVILSQINHRNVVKLIGCCLETEIPMLIYEFISNGTLSQHIHNKCPSSNCLSWRVRVRIAAETAEALAYLHSATSIPIVHRDVKSANILLDDNFVAKVADFGASRLIPMDQTQPTTLVQGTLGYLDPEYFNTSQINEKSDVYSFGVVLAELLVGKPALMNEKPPEERNLCMYLVSAIKQNRLFEILEEKVVKEGGREAVQQVAELARRCLRVKREERPRMKEVAMELEQARRLEEHIWISRDSEDTECTSHGILEYDYGSTSGYHNLLHEQNDLSSTVDAAKDSASI</sequence>
<keyword evidence="10 23" id="KW-0418">Kinase</keyword>
<evidence type="ECO:0000256" key="2">
    <source>
        <dbReference type="ARBA" id="ARBA00022527"/>
    </source>
</evidence>
<dbReference type="AlphaFoldDB" id="A0AAN8VD62"/>
<dbReference type="SMART" id="SM00179">
    <property type="entry name" value="EGF_CA"/>
    <property type="match status" value="1"/>
</dbReference>
<accession>A0AAN8VD62</accession>
<evidence type="ECO:0000259" key="22">
    <source>
        <dbReference type="PROSITE" id="PS50011"/>
    </source>
</evidence>
<dbReference type="Gene3D" id="3.30.200.20">
    <property type="entry name" value="Phosphorylase Kinase, domain 1"/>
    <property type="match status" value="1"/>
</dbReference>
<dbReference type="SMART" id="SM00181">
    <property type="entry name" value="EGF"/>
    <property type="match status" value="2"/>
</dbReference>
<evidence type="ECO:0000256" key="6">
    <source>
        <dbReference type="ARBA" id="ARBA00022692"/>
    </source>
</evidence>
<comment type="function">
    <text evidence="18">Serine/threonine-protein kinase that may function as a signaling receptor of extracellular matrix component. Binding to pectin may have significance in the control of cell expansion, morphogenesis and development.</text>
</comment>
<keyword evidence="6 20" id="KW-0812">Transmembrane</keyword>
<evidence type="ECO:0000256" key="19">
    <source>
        <dbReference type="PROSITE-ProRule" id="PRU10141"/>
    </source>
</evidence>
<dbReference type="PROSITE" id="PS00108">
    <property type="entry name" value="PROTEIN_KINASE_ST"/>
    <property type="match status" value="1"/>
</dbReference>
<name>A0AAN8VD62_9MAGN</name>
<dbReference type="InterPro" id="IPR008271">
    <property type="entry name" value="Ser/Thr_kinase_AS"/>
</dbReference>
<evidence type="ECO:0000313" key="23">
    <source>
        <dbReference type="EMBL" id="KAK6927731.1"/>
    </source>
</evidence>
<dbReference type="Pfam" id="PF13947">
    <property type="entry name" value="GUB_WAK_bind"/>
    <property type="match status" value="1"/>
</dbReference>
<dbReference type="FunFam" id="3.30.200.20:FF:000043">
    <property type="entry name" value="Wall-associated receptor kinase 2"/>
    <property type="match status" value="1"/>
</dbReference>
<dbReference type="GO" id="GO:0030247">
    <property type="term" value="F:polysaccharide binding"/>
    <property type="evidence" value="ECO:0007669"/>
    <property type="project" value="InterPro"/>
</dbReference>
<feature type="signal peptide" evidence="21">
    <location>
        <begin position="1"/>
        <end position="19"/>
    </location>
</feature>
<dbReference type="Pfam" id="PF07645">
    <property type="entry name" value="EGF_CA"/>
    <property type="match status" value="1"/>
</dbReference>
<dbReference type="InterPro" id="IPR001881">
    <property type="entry name" value="EGF-like_Ca-bd_dom"/>
</dbReference>
<dbReference type="PROSITE" id="PS01187">
    <property type="entry name" value="EGF_CA"/>
    <property type="match status" value="1"/>
</dbReference>
<evidence type="ECO:0000256" key="14">
    <source>
        <dbReference type="ARBA" id="ARBA00023157"/>
    </source>
</evidence>
<gene>
    <name evidence="23" type="ORF">RJ641_006322</name>
</gene>
<comment type="catalytic activity">
    <reaction evidence="17">
        <text>L-threonyl-[protein] + ATP = O-phospho-L-threonyl-[protein] + ADP + H(+)</text>
        <dbReference type="Rhea" id="RHEA:46608"/>
        <dbReference type="Rhea" id="RHEA-COMP:11060"/>
        <dbReference type="Rhea" id="RHEA-COMP:11605"/>
        <dbReference type="ChEBI" id="CHEBI:15378"/>
        <dbReference type="ChEBI" id="CHEBI:30013"/>
        <dbReference type="ChEBI" id="CHEBI:30616"/>
        <dbReference type="ChEBI" id="CHEBI:61977"/>
        <dbReference type="ChEBI" id="CHEBI:456216"/>
    </reaction>
</comment>
<evidence type="ECO:0000256" key="7">
    <source>
        <dbReference type="ARBA" id="ARBA00022729"/>
    </source>
</evidence>
<dbReference type="InterPro" id="IPR018097">
    <property type="entry name" value="EGF_Ca-bd_CS"/>
</dbReference>
<keyword evidence="4" id="KW-0597">Phosphoprotein</keyword>
<organism evidence="23 24">
    <name type="scientific">Dillenia turbinata</name>
    <dbReference type="NCBI Taxonomy" id="194707"/>
    <lineage>
        <taxon>Eukaryota</taxon>
        <taxon>Viridiplantae</taxon>
        <taxon>Streptophyta</taxon>
        <taxon>Embryophyta</taxon>
        <taxon>Tracheophyta</taxon>
        <taxon>Spermatophyta</taxon>
        <taxon>Magnoliopsida</taxon>
        <taxon>eudicotyledons</taxon>
        <taxon>Gunneridae</taxon>
        <taxon>Pentapetalae</taxon>
        <taxon>Dilleniales</taxon>
        <taxon>Dilleniaceae</taxon>
        <taxon>Dillenia</taxon>
    </lineage>
</organism>
<evidence type="ECO:0000256" key="8">
    <source>
        <dbReference type="ARBA" id="ARBA00022737"/>
    </source>
</evidence>
<dbReference type="PROSITE" id="PS50011">
    <property type="entry name" value="PROTEIN_KINASE_DOM"/>
    <property type="match status" value="1"/>
</dbReference>
<keyword evidence="2" id="KW-0723">Serine/threonine-protein kinase</keyword>
<dbReference type="InterPro" id="IPR000742">
    <property type="entry name" value="EGF"/>
</dbReference>
<evidence type="ECO:0000256" key="5">
    <source>
        <dbReference type="ARBA" id="ARBA00022679"/>
    </source>
</evidence>
<dbReference type="InterPro" id="IPR000152">
    <property type="entry name" value="EGF-type_Asp/Asn_hydroxyl_site"/>
</dbReference>
<dbReference type="GO" id="GO:0007166">
    <property type="term" value="P:cell surface receptor signaling pathway"/>
    <property type="evidence" value="ECO:0007669"/>
    <property type="project" value="InterPro"/>
</dbReference>
<dbReference type="SUPFAM" id="SSF56112">
    <property type="entry name" value="Protein kinase-like (PK-like)"/>
    <property type="match status" value="1"/>
</dbReference>